<organism evidence="2 3">
    <name type="scientific">Dorcoceras hygrometricum</name>
    <dbReference type="NCBI Taxonomy" id="472368"/>
    <lineage>
        <taxon>Eukaryota</taxon>
        <taxon>Viridiplantae</taxon>
        <taxon>Streptophyta</taxon>
        <taxon>Embryophyta</taxon>
        <taxon>Tracheophyta</taxon>
        <taxon>Spermatophyta</taxon>
        <taxon>Magnoliopsida</taxon>
        <taxon>eudicotyledons</taxon>
        <taxon>Gunneridae</taxon>
        <taxon>Pentapetalae</taxon>
        <taxon>asterids</taxon>
        <taxon>lamiids</taxon>
        <taxon>Lamiales</taxon>
        <taxon>Gesneriaceae</taxon>
        <taxon>Didymocarpoideae</taxon>
        <taxon>Trichosporeae</taxon>
        <taxon>Loxocarpinae</taxon>
        <taxon>Dorcoceras</taxon>
    </lineage>
</organism>
<accession>A0A2Z7AEU3</accession>
<protein>
    <submittedName>
        <fullName evidence="2">Uncharacterized protein</fullName>
    </submittedName>
</protein>
<name>A0A2Z7AEU3_9LAMI</name>
<keyword evidence="3" id="KW-1185">Reference proteome</keyword>
<dbReference type="AlphaFoldDB" id="A0A2Z7AEU3"/>
<feature type="region of interest" description="Disordered" evidence="1">
    <location>
        <begin position="1"/>
        <end position="21"/>
    </location>
</feature>
<reference evidence="2 3" key="1">
    <citation type="journal article" date="2015" name="Proc. Natl. Acad. Sci. U.S.A.">
        <title>The resurrection genome of Boea hygrometrica: A blueprint for survival of dehydration.</title>
        <authorList>
            <person name="Xiao L."/>
            <person name="Yang G."/>
            <person name="Zhang L."/>
            <person name="Yang X."/>
            <person name="Zhao S."/>
            <person name="Ji Z."/>
            <person name="Zhou Q."/>
            <person name="Hu M."/>
            <person name="Wang Y."/>
            <person name="Chen M."/>
            <person name="Xu Y."/>
            <person name="Jin H."/>
            <person name="Xiao X."/>
            <person name="Hu G."/>
            <person name="Bao F."/>
            <person name="Hu Y."/>
            <person name="Wan P."/>
            <person name="Li L."/>
            <person name="Deng X."/>
            <person name="Kuang T."/>
            <person name="Xiang C."/>
            <person name="Zhu J.K."/>
            <person name="Oliver M.J."/>
            <person name="He Y."/>
        </authorList>
    </citation>
    <scope>NUCLEOTIDE SEQUENCE [LARGE SCALE GENOMIC DNA]</scope>
    <source>
        <strain evidence="3">cv. XS01</strain>
    </source>
</reference>
<evidence type="ECO:0000256" key="1">
    <source>
        <dbReference type="SAM" id="MobiDB-lite"/>
    </source>
</evidence>
<evidence type="ECO:0000313" key="3">
    <source>
        <dbReference type="Proteomes" id="UP000250235"/>
    </source>
</evidence>
<gene>
    <name evidence="2" type="ORF">F511_44863</name>
</gene>
<evidence type="ECO:0000313" key="2">
    <source>
        <dbReference type="EMBL" id="KZV19592.1"/>
    </source>
</evidence>
<sequence length="182" mass="20004">MLCRRTRLQPKAGSQRISGNSSQLITDQLKDSGHGVCEYIGAIHSSQHTVPDAQQITQLAVAKLMRRASQQEESNATTLTSIGAVYHRQLKKIRSCNISHPKPKQNSTNSNDIAENYCRYWTRYPLLTAEQLTNIGSQRNQLKLTQLTAESSLLIQNAAIPTNPNNDVLAPATKHASALATA</sequence>
<dbReference type="Proteomes" id="UP000250235">
    <property type="component" value="Unassembled WGS sequence"/>
</dbReference>
<proteinExistence type="predicted"/>
<dbReference type="EMBL" id="KV016605">
    <property type="protein sequence ID" value="KZV19592.1"/>
    <property type="molecule type" value="Genomic_DNA"/>
</dbReference>